<sequence length="378" mass="40445">MLAARVIEDSSIGSGQEGLAAVPGDGFCKEGAVFSLASNMCEMCPAGSFHNVTTNVCDLCPVGSANSEAGATMCRLCRDQGVKFYQSKAGQQGCESCPLGADCSSGQAVVGLSGYWRDSRERLRFYKCYQESLCSGEAVTQEYDGTGCLEGHTGPLCSVCAEGYRRSIPFTQTHCESCHSHEHRGWLQQTVAWGLSLAVIALLLVFLYWPYLSHVWHKQHAAHIRKRGGDTEETAAGSVEDPAWHVAARAAGDPTVQGDVHGEDALTRSTGTGQGGAAMGAEGLGRRRSIHNLVSYARRASLRFVQAETVRAMLVRNVLSLWEWMALTAEALMDSMQEAYSAAVGDALGAEMRERAAQGFGGISVGLEIISALISYSQ</sequence>
<dbReference type="Proteomes" id="UP001190700">
    <property type="component" value="Unassembled WGS sequence"/>
</dbReference>
<dbReference type="SMART" id="SM01411">
    <property type="entry name" value="Ephrin_rec_like"/>
    <property type="match status" value="1"/>
</dbReference>
<dbReference type="PANTHER" id="PTHR11319">
    <property type="entry name" value="G PROTEIN-COUPLED RECEPTOR-RELATED"/>
    <property type="match status" value="1"/>
</dbReference>
<evidence type="ECO:0000256" key="1">
    <source>
        <dbReference type="SAM" id="Phobius"/>
    </source>
</evidence>
<dbReference type="AlphaFoldDB" id="A0AAE0L2N0"/>
<protein>
    <recommendedName>
        <fullName evidence="4">Tyrosine-protein kinase ephrin type A/B receptor-like domain-containing protein</fullName>
    </recommendedName>
</protein>
<feature type="transmembrane region" description="Helical" evidence="1">
    <location>
        <begin position="191"/>
        <end position="211"/>
    </location>
</feature>
<keyword evidence="1" id="KW-1133">Transmembrane helix</keyword>
<evidence type="ECO:0000313" key="3">
    <source>
        <dbReference type="Proteomes" id="UP001190700"/>
    </source>
</evidence>
<gene>
    <name evidence="2" type="ORF">CYMTET_21939</name>
</gene>
<dbReference type="PANTHER" id="PTHR11319:SF35">
    <property type="entry name" value="OUTER MEMBRANE PROTEIN PMPC-RELATED"/>
    <property type="match status" value="1"/>
</dbReference>
<accession>A0AAE0L2N0</accession>
<dbReference type="EMBL" id="LGRX02010827">
    <property type="protein sequence ID" value="KAK3269627.1"/>
    <property type="molecule type" value="Genomic_DNA"/>
</dbReference>
<comment type="caution">
    <text evidence="2">The sequence shown here is derived from an EMBL/GenBank/DDBJ whole genome shotgun (WGS) entry which is preliminary data.</text>
</comment>
<organism evidence="2 3">
    <name type="scientific">Cymbomonas tetramitiformis</name>
    <dbReference type="NCBI Taxonomy" id="36881"/>
    <lineage>
        <taxon>Eukaryota</taxon>
        <taxon>Viridiplantae</taxon>
        <taxon>Chlorophyta</taxon>
        <taxon>Pyramimonadophyceae</taxon>
        <taxon>Pyramimonadales</taxon>
        <taxon>Pyramimonadaceae</taxon>
        <taxon>Cymbomonas</taxon>
    </lineage>
</organism>
<name>A0AAE0L2N0_9CHLO</name>
<keyword evidence="1" id="KW-0472">Membrane</keyword>
<dbReference type="Gene3D" id="2.10.50.10">
    <property type="entry name" value="Tumor Necrosis Factor Receptor, subunit A, domain 2"/>
    <property type="match status" value="1"/>
</dbReference>
<proteinExistence type="predicted"/>
<evidence type="ECO:0000313" key="2">
    <source>
        <dbReference type="EMBL" id="KAK3269627.1"/>
    </source>
</evidence>
<evidence type="ECO:0008006" key="4">
    <source>
        <dbReference type="Google" id="ProtNLM"/>
    </source>
</evidence>
<reference evidence="2 3" key="1">
    <citation type="journal article" date="2015" name="Genome Biol. Evol.">
        <title>Comparative Genomics of a Bacterivorous Green Alga Reveals Evolutionary Causalities and Consequences of Phago-Mixotrophic Mode of Nutrition.</title>
        <authorList>
            <person name="Burns J.A."/>
            <person name="Paasch A."/>
            <person name="Narechania A."/>
            <person name="Kim E."/>
        </authorList>
    </citation>
    <scope>NUCLEOTIDE SEQUENCE [LARGE SCALE GENOMIC DNA]</scope>
    <source>
        <strain evidence="2 3">PLY_AMNH</strain>
    </source>
</reference>
<keyword evidence="3" id="KW-1185">Reference proteome</keyword>
<keyword evidence="1" id="KW-0812">Transmembrane</keyword>
<feature type="non-terminal residue" evidence="2">
    <location>
        <position position="378"/>
    </location>
</feature>